<dbReference type="AlphaFoldDB" id="A0A2K2TH11"/>
<evidence type="ECO:0000313" key="1">
    <source>
        <dbReference type="EMBL" id="PNV57296.1"/>
    </source>
</evidence>
<dbReference type="GO" id="GO:0140359">
    <property type="term" value="F:ABC-type transporter activity"/>
    <property type="evidence" value="ECO:0007669"/>
    <property type="project" value="InterPro"/>
</dbReference>
<dbReference type="Proteomes" id="UP000236514">
    <property type="component" value="Unassembled WGS sequence"/>
</dbReference>
<organism evidence="1 2">
    <name type="scientific">Limosilactobacillus fermentum</name>
    <name type="common">Lactobacillus fermentum</name>
    <dbReference type="NCBI Taxonomy" id="1613"/>
    <lineage>
        <taxon>Bacteria</taxon>
        <taxon>Bacillati</taxon>
        <taxon>Bacillota</taxon>
        <taxon>Bacilli</taxon>
        <taxon>Lactobacillales</taxon>
        <taxon>Lactobacillaceae</taxon>
        <taxon>Limosilactobacillus</taxon>
    </lineage>
</organism>
<name>A0A2K2TH11_LIMFE</name>
<protein>
    <submittedName>
        <fullName evidence="1">Uncharacterized protein</fullName>
    </submittedName>
</protein>
<reference evidence="1 2" key="1">
    <citation type="submission" date="2018-01" db="EMBL/GenBank/DDBJ databases">
        <title>Draft genome sequence of the feruloyl esterase-producing strain Lactobacillus fermentum CRL 1446, isolated from artisanal goat milk cheese.</title>
        <authorList>
            <person name="Abeijon Mukdsi M.C."/>
            <person name="Saavedra L."/>
            <person name="Gauffin Cano M.P."/>
            <person name="Hebert E.M."/>
            <person name="Medina R.B."/>
        </authorList>
    </citation>
    <scope>NUCLEOTIDE SEQUENCE [LARGE SCALE GENOMIC DNA]</scope>
    <source>
        <strain evidence="1 2">CRL 1446</strain>
    </source>
</reference>
<gene>
    <name evidence="1" type="ORF">C1Y38_09010</name>
</gene>
<dbReference type="GO" id="GO:0005886">
    <property type="term" value="C:plasma membrane"/>
    <property type="evidence" value="ECO:0007669"/>
    <property type="project" value="UniProtKB-SubCell"/>
</dbReference>
<comment type="caution">
    <text evidence="1">The sequence shown here is derived from an EMBL/GenBank/DDBJ whole genome shotgun (WGS) entry which is preliminary data.</text>
</comment>
<evidence type="ECO:0000313" key="2">
    <source>
        <dbReference type="Proteomes" id="UP000236514"/>
    </source>
</evidence>
<sequence length="192" mass="20136">MLVPALSAIFIIIVGNKLLAGQVDRGSMAYLLTAPVRRLTVTLTQTLYFIGALVVTFGSMTVTSLLVNHYAEAGFAKKILVELNFGALAIAFAFAGIMFLASGVFNLSKLSLGTGGVLILAFILLAVIASFANYGVSGLDDVQHLTIVSLFDYKDVMAQGDAWQGKLAILGGLGAVCFAGGNLAFNQKDLPL</sequence>
<accession>A0A2K2TH11</accession>
<dbReference type="EMBL" id="POTQ01000023">
    <property type="protein sequence ID" value="PNV57296.1"/>
    <property type="molecule type" value="Genomic_DNA"/>
</dbReference>
<proteinExistence type="predicted"/>